<reference evidence="2" key="1">
    <citation type="submission" date="2018-06" db="EMBL/GenBank/DDBJ databases">
        <authorList>
            <consortium name="Pathogen Informatics"/>
        </authorList>
    </citation>
    <scope>NUCLEOTIDE SEQUENCE [LARGE SCALE GENOMIC DNA]</scope>
    <source>
        <strain evidence="2">NCTC10135</strain>
    </source>
</reference>
<dbReference type="Proteomes" id="UP000259864">
    <property type="component" value="Chromosome 1"/>
</dbReference>
<evidence type="ECO:0000313" key="2">
    <source>
        <dbReference type="Proteomes" id="UP000259864"/>
    </source>
</evidence>
<dbReference type="KEGG" id="mala:NCTC10135_01230"/>
<gene>
    <name evidence="1" type="ORF">NCTC10135_01230</name>
</gene>
<protein>
    <submittedName>
        <fullName evidence="1">Uncharacterized protein</fullName>
    </submittedName>
</protein>
<organism evidence="1 2">
    <name type="scientific">Metamycoplasma alkalescens</name>
    <dbReference type="NCBI Taxonomy" id="45363"/>
    <lineage>
        <taxon>Bacteria</taxon>
        <taxon>Bacillati</taxon>
        <taxon>Mycoplasmatota</taxon>
        <taxon>Mycoplasmoidales</taxon>
        <taxon>Metamycoplasmataceae</taxon>
        <taxon>Metamycoplasma</taxon>
    </lineage>
</organism>
<dbReference type="EMBL" id="LS991949">
    <property type="protein sequence ID" value="SYV90705.1"/>
    <property type="molecule type" value="Genomic_DNA"/>
</dbReference>
<accession>A0A3B0P726</accession>
<feature type="non-terminal residue" evidence="1">
    <location>
        <position position="57"/>
    </location>
</feature>
<sequence length="57" mass="6672">MDSQTALSPKTINEKVDYIEKTIIDFSQLNASNKKMGEKMDKIFDHKLVEKGRNQKW</sequence>
<dbReference type="AlphaFoldDB" id="A0A3B0P726"/>
<evidence type="ECO:0000313" key="1">
    <source>
        <dbReference type="EMBL" id="SYV90705.1"/>
    </source>
</evidence>
<proteinExistence type="predicted"/>
<name>A0A3B0P726_9BACT</name>